<dbReference type="Proteomes" id="UP001221142">
    <property type="component" value="Unassembled WGS sequence"/>
</dbReference>
<reference evidence="2" key="1">
    <citation type="submission" date="2023-03" db="EMBL/GenBank/DDBJ databases">
        <title>Massive genome expansion in bonnet fungi (Mycena s.s.) driven by repeated elements and novel gene families across ecological guilds.</title>
        <authorList>
            <consortium name="Lawrence Berkeley National Laboratory"/>
            <person name="Harder C.B."/>
            <person name="Miyauchi S."/>
            <person name="Viragh M."/>
            <person name="Kuo A."/>
            <person name="Thoen E."/>
            <person name="Andreopoulos B."/>
            <person name="Lu D."/>
            <person name="Skrede I."/>
            <person name="Drula E."/>
            <person name="Henrissat B."/>
            <person name="Morin E."/>
            <person name="Kohler A."/>
            <person name="Barry K."/>
            <person name="LaButti K."/>
            <person name="Morin E."/>
            <person name="Salamov A."/>
            <person name="Lipzen A."/>
            <person name="Mereny Z."/>
            <person name="Hegedus B."/>
            <person name="Baldrian P."/>
            <person name="Stursova M."/>
            <person name="Weitz H."/>
            <person name="Taylor A."/>
            <person name="Grigoriev I.V."/>
            <person name="Nagy L.G."/>
            <person name="Martin F."/>
            <person name="Kauserud H."/>
        </authorList>
    </citation>
    <scope>NUCLEOTIDE SEQUENCE</scope>
    <source>
        <strain evidence="2">9284</strain>
    </source>
</reference>
<keyword evidence="1" id="KW-0732">Signal</keyword>
<protein>
    <submittedName>
        <fullName evidence="2">Uncharacterized protein</fullName>
    </submittedName>
</protein>
<dbReference type="EMBL" id="JARKIF010000037">
    <property type="protein sequence ID" value="KAJ7609962.1"/>
    <property type="molecule type" value="Genomic_DNA"/>
</dbReference>
<gene>
    <name evidence="2" type="ORF">FB45DRAFT_876174</name>
</gene>
<accession>A0AAD7F962</accession>
<name>A0AAD7F962_9AGAR</name>
<evidence type="ECO:0000256" key="1">
    <source>
        <dbReference type="SAM" id="SignalP"/>
    </source>
</evidence>
<feature type="chain" id="PRO_5042037817" evidence="1">
    <location>
        <begin position="32"/>
        <end position="196"/>
    </location>
</feature>
<proteinExistence type="predicted"/>
<sequence length="196" mass="22064">MPTLTQRRVTPRHHGRRIRLARFLHLRVVLAASWEVPTSHITRDDILYHIDFNRTHPFFHTPTSAPRSPPINIVSLPYQPPDPVRGESPAWESPNQKQVDNNLTPITTPSWSAQIANVAIVSGWPVSVSTLKKKPAPKQVYTTRSVTAPERAWRAWGASGGGGWPDEAWNTWGGGSSDDDYGVSVDISMWWNNWDD</sequence>
<evidence type="ECO:0000313" key="3">
    <source>
        <dbReference type="Proteomes" id="UP001221142"/>
    </source>
</evidence>
<dbReference type="AlphaFoldDB" id="A0AAD7F962"/>
<evidence type="ECO:0000313" key="2">
    <source>
        <dbReference type="EMBL" id="KAJ7609962.1"/>
    </source>
</evidence>
<keyword evidence="3" id="KW-1185">Reference proteome</keyword>
<feature type="signal peptide" evidence="1">
    <location>
        <begin position="1"/>
        <end position="31"/>
    </location>
</feature>
<organism evidence="2 3">
    <name type="scientific">Roridomyces roridus</name>
    <dbReference type="NCBI Taxonomy" id="1738132"/>
    <lineage>
        <taxon>Eukaryota</taxon>
        <taxon>Fungi</taxon>
        <taxon>Dikarya</taxon>
        <taxon>Basidiomycota</taxon>
        <taxon>Agaricomycotina</taxon>
        <taxon>Agaricomycetes</taxon>
        <taxon>Agaricomycetidae</taxon>
        <taxon>Agaricales</taxon>
        <taxon>Marasmiineae</taxon>
        <taxon>Mycenaceae</taxon>
        <taxon>Roridomyces</taxon>
    </lineage>
</organism>
<comment type="caution">
    <text evidence="2">The sequence shown here is derived from an EMBL/GenBank/DDBJ whole genome shotgun (WGS) entry which is preliminary data.</text>
</comment>